<organism evidence="1 2">
    <name type="scientific">Melastoma candidum</name>
    <dbReference type="NCBI Taxonomy" id="119954"/>
    <lineage>
        <taxon>Eukaryota</taxon>
        <taxon>Viridiplantae</taxon>
        <taxon>Streptophyta</taxon>
        <taxon>Embryophyta</taxon>
        <taxon>Tracheophyta</taxon>
        <taxon>Spermatophyta</taxon>
        <taxon>Magnoliopsida</taxon>
        <taxon>eudicotyledons</taxon>
        <taxon>Gunneridae</taxon>
        <taxon>Pentapetalae</taxon>
        <taxon>rosids</taxon>
        <taxon>malvids</taxon>
        <taxon>Myrtales</taxon>
        <taxon>Melastomataceae</taxon>
        <taxon>Melastomatoideae</taxon>
        <taxon>Melastomateae</taxon>
        <taxon>Melastoma</taxon>
    </lineage>
</organism>
<dbReference type="Proteomes" id="UP001057402">
    <property type="component" value="Chromosome 10"/>
</dbReference>
<proteinExistence type="predicted"/>
<gene>
    <name evidence="1" type="ORF">MLD38_033021</name>
</gene>
<evidence type="ECO:0000313" key="1">
    <source>
        <dbReference type="EMBL" id="KAI4319423.1"/>
    </source>
</evidence>
<reference evidence="2" key="1">
    <citation type="journal article" date="2023" name="Front. Plant Sci.">
        <title>Chromosomal-level genome assembly of Melastoma candidum provides insights into trichome evolution.</title>
        <authorList>
            <person name="Zhong Y."/>
            <person name="Wu W."/>
            <person name="Sun C."/>
            <person name="Zou P."/>
            <person name="Liu Y."/>
            <person name="Dai S."/>
            <person name="Zhou R."/>
        </authorList>
    </citation>
    <scope>NUCLEOTIDE SEQUENCE [LARGE SCALE GENOMIC DNA]</scope>
</reference>
<protein>
    <submittedName>
        <fullName evidence="1">Uncharacterized protein</fullName>
    </submittedName>
</protein>
<sequence length="770" mass="85936">MEGPKIKAEEDRLLSSFISVADDFFGDPLVLPRIGDEFQAKIPLLSSNDNDPHSESQLSGSKVVSNQEALILSNDVCPVPQVDVINTHLGVENGSENFQILDVEEGDINPSSLSSWSDTEYNGFLLGLYTFGKDFNLVKRFVDGKQMGDILLFYYGKFYGSAGYRRWSDCRKAKSRRCVSGQKIYSGWRLEELLSRLSFRISVVCQTLLKESSRMFKQGSTPFEDFIYTLKETVGTANLVEAVGIGTGKQDLTNTAESSRKYNALPARPEIPVGEAWTSLSPAEIIKILRGDFRLSKARSNDLFWEAVWPLLLEKGWHSEQPKDQSVSGSRHYLVFLVPGIQEFSRDSLVKGNDYFDSVTDILNKVASDPTLLEVHCEAEDGVTPMEEFKHKTSSVSDMNGLIKRPSRQYLQPRISKSSFNSMMFMIVDTSLIRRGKSMVRELRHLPVELTGVLENSFDSDRKTRRPTERSDTNHKLSGISRIKENVTDRGLSSCLPPDNANKTCPREDVTKPKDPVKNALRLPERKPAKSLLKSRKNRESKSPGHSCDAGGIAAGQQTSPLMLPEQIKVESSDISVRKCHKSASSRSISSPMKSKKMVLSLFASRNLLKYTSSADSLKDAQIHGICQDPVTASRGDNDRATIDLNLPQVFRYPVYEEPTITERGLSSSSASASQINQQRDKASSPATETTTTRDCRRQSTRNRPLTTRALEAIECGLLETKRNRKRKKYMKRTPVTLVETPTASKDGPRDGTVYHEEPGACKGEAKAME</sequence>
<dbReference type="EMBL" id="CM042889">
    <property type="protein sequence ID" value="KAI4319423.1"/>
    <property type="molecule type" value="Genomic_DNA"/>
</dbReference>
<evidence type="ECO:0000313" key="2">
    <source>
        <dbReference type="Proteomes" id="UP001057402"/>
    </source>
</evidence>
<name>A0ACB9M595_9MYRT</name>
<keyword evidence="2" id="KW-1185">Reference proteome</keyword>
<accession>A0ACB9M595</accession>
<comment type="caution">
    <text evidence="1">The sequence shown here is derived from an EMBL/GenBank/DDBJ whole genome shotgun (WGS) entry which is preliminary data.</text>
</comment>